<dbReference type="Pfam" id="PF12937">
    <property type="entry name" value="F-box-like"/>
    <property type="match status" value="1"/>
</dbReference>
<dbReference type="InterPro" id="IPR042627">
    <property type="entry name" value="FBXW2"/>
</dbReference>
<keyword evidence="4" id="KW-1185">Reference proteome</keyword>
<dbReference type="InterPro" id="IPR036047">
    <property type="entry name" value="F-box-like_dom_sf"/>
</dbReference>
<dbReference type="EMBL" id="ACPB03022208">
    <property type="status" value="NOT_ANNOTATED_CDS"/>
    <property type="molecule type" value="Genomic_DNA"/>
</dbReference>
<protein>
    <submittedName>
        <fullName evidence="3">F-box domain-containing protein</fullName>
    </submittedName>
</protein>
<dbReference type="PROSITE" id="PS50181">
    <property type="entry name" value="FBOX"/>
    <property type="match status" value="1"/>
</dbReference>
<dbReference type="InterPro" id="IPR001810">
    <property type="entry name" value="F-box_dom"/>
</dbReference>
<keyword evidence="1" id="KW-0853">WD repeat</keyword>
<dbReference type="EnsemblMetazoa" id="RPRC008165-RA">
    <property type="protein sequence ID" value="RPRC008165-PA"/>
    <property type="gene ID" value="RPRC008165"/>
</dbReference>
<sequence length="463" mass="54479">MDMLTYLPEEIADQVLYRLNLNEILNCSLVSRTWFNMINNCNAVWKHFCNQRNVKFHDWDYNIIKWLPCTCDWKKCFLNFKKTVYNWKNNIFKEFTIVGRRLHQTVYDNTTLIVYNDGNVDVYRLSDNCLEHLSNLPLEGDIANYWLTNTVFVVVICRTRIVVYRLVDFKYVLSYVLRVDGNGTMTCSNTLDRIYFLDHELRLEPTGKCLIRDTFYYCNKDVVFAWQLKTKSCLLKVNKYQIISAICDAETVYICYNVSKIDVYNDQAKLIYRVCVDFKICKLLLNNQLLIALGEEYFSSLFLECGATDRVTVCERETGKIVINGAVMFLENAWIYKHDNVIIQLETSPLYNLIAQDLNSGCNLWRVPMIMPKHPYLHYYKEEQLFCNNIDDVFISSSRADELVKSCYNLQICDGKNGKRFYTVQDVKCDATLNETKHDVFVAKDILMFVDARTGRVTLRLYR</sequence>
<evidence type="ECO:0000313" key="3">
    <source>
        <dbReference type="EnsemblMetazoa" id="RPRC008165-PA"/>
    </source>
</evidence>
<dbReference type="PANTHER" id="PTHR44436">
    <property type="entry name" value="F-BOX/WD REPEAT-CONTAINING PROTEIN 2"/>
    <property type="match status" value="1"/>
</dbReference>
<proteinExistence type="predicted"/>
<evidence type="ECO:0000256" key="1">
    <source>
        <dbReference type="ARBA" id="ARBA00022574"/>
    </source>
</evidence>
<dbReference type="AlphaFoldDB" id="T1HVU5"/>
<reference evidence="3" key="1">
    <citation type="submission" date="2015-05" db="UniProtKB">
        <authorList>
            <consortium name="EnsemblMetazoa"/>
        </authorList>
    </citation>
    <scope>IDENTIFICATION</scope>
</reference>
<dbReference type="Proteomes" id="UP000015103">
    <property type="component" value="Unassembled WGS sequence"/>
</dbReference>
<dbReference type="SUPFAM" id="SSF81383">
    <property type="entry name" value="F-box domain"/>
    <property type="match status" value="1"/>
</dbReference>
<accession>T1HVU5</accession>
<evidence type="ECO:0000256" key="2">
    <source>
        <dbReference type="ARBA" id="ARBA00022737"/>
    </source>
</evidence>
<dbReference type="VEuPathDB" id="VectorBase:RPRC008165"/>
<dbReference type="InParanoid" id="T1HVU5"/>
<organism evidence="3 4">
    <name type="scientific">Rhodnius prolixus</name>
    <name type="common">Triatomid bug</name>
    <dbReference type="NCBI Taxonomy" id="13249"/>
    <lineage>
        <taxon>Eukaryota</taxon>
        <taxon>Metazoa</taxon>
        <taxon>Ecdysozoa</taxon>
        <taxon>Arthropoda</taxon>
        <taxon>Hexapoda</taxon>
        <taxon>Insecta</taxon>
        <taxon>Pterygota</taxon>
        <taxon>Neoptera</taxon>
        <taxon>Paraneoptera</taxon>
        <taxon>Hemiptera</taxon>
        <taxon>Heteroptera</taxon>
        <taxon>Panheteroptera</taxon>
        <taxon>Cimicomorpha</taxon>
        <taxon>Reduviidae</taxon>
        <taxon>Triatominae</taxon>
        <taxon>Rhodnius</taxon>
    </lineage>
</organism>
<evidence type="ECO:0000313" key="4">
    <source>
        <dbReference type="Proteomes" id="UP000015103"/>
    </source>
</evidence>
<name>T1HVU5_RHOPR</name>
<dbReference type="PANTHER" id="PTHR44436:SF1">
    <property type="entry name" value="F-BOX_WD REPEAT-CONTAINING PROTEIN 2"/>
    <property type="match status" value="1"/>
</dbReference>
<dbReference type="HOGENOM" id="CLU_624558_0_0_1"/>
<dbReference type="Gene3D" id="1.20.1280.50">
    <property type="match status" value="1"/>
</dbReference>
<keyword evidence="2" id="KW-0677">Repeat</keyword>
<dbReference type="SMART" id="SM00256">
    <property type="entry name" value="FBOX"/>
    <property type="match status" value="1"/>
</dbReference>